<gene>
    <name evidence="3" type="ORF">C0Z18_21365</name>
</gene>
<protein>
    <recommendedName>
        <fullName evidence="2">AB hydrolase-1 domain-containing protein</fullName>
    </recommendedName>
</protein>
<feature type="domain" description="AB hydrolase-1" evidence="2">
    <location>
        <begin position="37"/>
        <end position="250"/>
    </location>
</feature>
<proteinExistence type="predicted"/>
<dbReference type="Gene3D" id="3.40.50.1820">
    <property type="entry name" value="alpha/beta hydrolase"/>
    <property type="match status" value="1"/>
</dbReference>
<feature type="signal peptide" evidence="1">
    <location>
        <begin position="1"/>
        <end position="26"/>
    </location>
</feature>
<dbReference type="InterPro" id="IPR052897">
    <property type="entry name" value="Sec-Metab_Biosynth_Hydrolase"/>
</dbReference>
<dbReference type="PANTHER" id="PTHR37017">
    <property type="entry name" value="AB HYDROLASE-1 DOMAIN-CONTAINING PROTEIN-RELATED"/>
    <property type="match status" value="1"/>
</dbReference>
<dbReference type="EMBL" id="PNYA01000021">
    <property type="protein sequence ID" value="PMS17103.1"/>
    <property type="molecule type" value="Genomic_DNA"/>
</dbReference>
<keyword evidence="1" id="KW-0732">Signal</keyword>
<organism evidence="3 4">
    <name type="scientific">Trinickia dabaoshanensis</name>
    <dbReference type="NCBI Taxonomy" id="564714"/>
    <lineage>
        <taxon>Bacteria</taxon>
        <taxon>Pseudomonadati</taxon>
        <taxon>Pseudomonadota</taxon>
        <taxon>Betaproteobacteria</taxon>
        <taxon>Burkholderiales</taxon>
        <taxon>Burkholderiaceae</taxon>
        <taxon>Trinickia</taxon>
    </lineage>
</organism>
<dbReference type="PANTHER" id="PTHR37017:SF11">
    <property type="entry name" value="ESTERASE_LIPASE_THIOESTERASE DOMAIN-CONTAINING PROTEIN"/>
    <property type="match status" value="1"/>
</dbReference>
<evidence type="ECO:0000313" key="3">
    <source>
        <dbReference type="EMBL" id="PMS17103.1"/>
    </source>
</evidence>
<evidence type="ECO:0000259" key="2">
    <source>
        <dbReference type="Pfam" id="PF12697"/>
    </source>
</evidence>
<name>A0A2N7VIX1_9BURK</name>
<dbReference type="Pfam" id="PF12697">
    <property type="entry name" value="Abhydrolase_6"/>
    <property type="match status" value="1"/>
</dbReference>
<dbReference type="OrthoDB" id="9112061at2"/>
<dbReference type="SUPFAM" id="SSF53474">
    <property type="entry name" value="alpha/beta-Hydrolases"/>
    <property type="match status" value="1"/>
</dbReference>
<dbReference type="InterPro" id="IPR000073">
    <property type="entry name" value="AB_hydrolase_1"/>
</dbReference>
<dbReference type="RefSeq" id="WP_102647523.1">
    <property type="nucleotide sequence ID" value="NZ_PNYA01000021.1"/>
</dbReference>
<dbReference type="Proteomes" id="UP000235616">
    <property type="component" value="Unassembled WGS sequence"/>
</dbReference>
<dbReference type="AlphaFoldDB" id="A0A2N7VIX1"/>
<dbReference type="InterPro" id="IPR029058">
    <property type="entry name" value="AB_hydrolase_fold"/>
</dbReference>
<comment type="caution">
    <text evidence="3">The sequence shown here is derived from an EMBL/GenBank/DDBJ whole genome shotgun (WGS) entry which is preliminary data.</text>
</comment>
<feature type="chain" id="PRO_5014756949" description="AB hydrolase-1 domain-containing protein" evidence="1">
    <location>
        <begin position="27"/>
        <end position="263"/>
    </location>
</feature>
<reference evidence="3 4" key="1">
    <citation type="submission" date="2018-01" db="EMBL/GenBank/DDBJ databases">
        <title>Whole genome analyses suggest that Burkholderia sensu lato contains two further novel genera in the rhizoxinica-symbiotica group Mycetohabitans gen. nov., and Trinickia gen. nov.: implications for the evolution of diazotrophy and nodulation in the Burkholderiaceae.</title>
        <authorList>
            <person name="Estrada-de los Santos P."/>
            <person name="Palmer M."/>
            <person name="Chavez-Ramirez B."/>
            <person name="Beukes C."/>
            <person name="Steenkamp E.T."/>
            <person name="Hirsch A.M."/>
            <person name="Manyaka P."/>
            <person name="Maluk M."/>
            <person name="Lafos M."/>
            <person name="Crook M."/>
            <person name="Gross E."/>
            <person name="Simon M.F."/>
            <person name="Bueno dos Reis Junior F."/>
            <person name="Poole P.S."/>
            <person name="Venter S.N."/>
            <person name="James E.K."/>
        </authorList>
    </citation>
    <scope>NUCLEOTIDE SEQUENCE [LARGE SCALE GENOMIC DNA]</scope>
    <source>
        <strain evidence="3 4">GIMN1.004</strain>
    </source>
</reference>
<evidence type="ECO:0000256" key="1">
    <source>
        <dbReference type="SAM" id="SignalP"/>
    </source>
</evidence>
<evidence type="ECO:0000313" key="4">
    <source>
        <dbReference type="Proteomes" id="UP000235616"/>
    </source>
</evidence>
<sequence length="263" mass="27913">MSKFLNRLLASTLLTAAAALAPTAHAAANDKAGNTTVVLTHGAFADGSSWSRVIPLLEAKGLHVVAVQNPLSSLNDDVAATRRVIEQQTGPVVLVGHSWAGVVISEAGNDEKVKALVYVSAFAPDANQSIGDLIKDAPPAPWSHELQKDSAGFLRLSDKAIHQYFAPDVSPAEQEVIAAAQGPWFSGCIDEKVTHAAWHDRPSYFVVSTQDRMIDPALQERMAKNIGATITRVQGSHVALVSHPQAVANAIVEAAARVQRQAQ</sequence>
<keyword evidence="4" id="KW-1185">Reference proteome</keyword>
<accession>A0A2N7VIX1</accession>